<feature type="signal peptide" evidence="1">
    <location>
        <begin position="1"/>
        <end position="19"/>
    </location>
</feature>
<evidence type="ECO:0008006" key="4">
    <source>
        <dbReference type="Google" id="ProtNLM"/>
    </source>
</evidence>
<dbReference type="EMBL" id="LGRX02022860">
    <property type="protein sequence ID" value="KAK3255144.1"/>
    <property type="molecule type" value="Genomic_DNA"/>
</dbReference>
<organism evidence="2 3">
    <name type="scientific">Cymbomonas tetramitiformis</name>
    <dbReference type="NCBI Taxonomy" id="36881"/>
    <lineage>
        <taxon>Eukaryota</taxon>
        <taxon>Viridiplantae</taxon>
        <taxon>Chlorophyta</taxon>
        <taxon>Pyramimonadophyceae</taxon>
        <taxon>Pyramimonadales</taxon>
        <taxon>Pyramimonadaceae</taxon>
        <taxon>Cymbomonas</taxon>
    </lineage>
</organism>
<reference evidence="2 3" key="1">
    <citation type="journal article" date="2015" name="Genome Biol. Evol.">
        <title>Comparative Genomics of a Bacterivorous Green Alga Reveals Evolutionary Causalities and Consequences of Phago-Mixotrophic Mode of Nutrition.</title>
        <authorList>
            <person name="Burns J.A."/>
            <person name="Paasch A."/>
            <person name="Narechania A."/>
            <person name="Kim E."/>
        </authorList>
    </citation>
    <scope>NUCLEOTIDE SEQUENCE [LARGE SCALE GENOMIC DNA]</scope>
    <source>
        <strain evidence="2 3">PLY_AMNH</strain>
    </source>
</reference>
<sequence length="534" mass="59472">MRKLLGVMLFELFLAYADGELGTNEINGIYDNRTDRNMSSESLGVHIPETAIASWWHFINKKEKGKFVRVVAFGTSVLGVHGGCTTPVDGIKSVCDECCGFGVFSRSANVVGGGWLRRTLDNFFPGDNYELINAGMPGSSPEMITSCAENVCDLTKQIDLLVLEYGPVAREGIFATQLSEIIRSVRLFNPSCAVLFVTFEQFCSMDDAPPCLYARRCSEMRRLSRNLETMKRRCLVQLNGSRDGSFATSDHETYRPNLITERVLGEVAYRQGGARASFERYGRSLSSDHEQELSKWLSIWTEDGLHPVNAATDSKGSGNLYISAWLQEVLSRIVKVVADSASEGAIGESNFGKDSALEGRHRDKEHVEAVGACLLFDQINATQRTRRVHITSERGFRYEKHEIDSHTHAKSGLVGKKGAELSLHIDNSVPLGNDRTYNTTQLSVMYTGDTHVLSIEVTQRHGCTVKRRRVDRTMHYTGVIQRARFQISTSEECDVIVRIVATDESDDVEHSRTDSHLKIRGIAIRYSGHVDAVV</sequence>
<keyword evidence="3" id="KW-1185">Reference proteome</keyword>
<dbReference type="AlphaFoldDB" id="A0AAE0F8Q6"/>
<gene>
    <name evidence="2" type="ORF">CYMTET_35617</name>
</gene>
<evidence type="ECO:0000313" key="3">
    <source>
        <dbReference type="Proteomes" id="UP001190700"/>
    </source>
</evidence>
<comment type="caution">
    <text evidence="2">The sequence shown here is derived from an EMBL/GenBank/DDBJ whole genome shotgun (WGS) entry which is preliminary data.</text>
</comment>
<keyword evidence="1" id="KW-0732">Signal</keyword>
<name>A0AAE0F8Q6_9CHLO</name>
<dbReference type="Proteomes" id="UP001190700">
    <property type="component" value="Unassembled WGS sequence"/>
</dbReference>
<evidence type="ECO:0000313" key="2">
    <source>
        <dbReference type="EMBL" id="KAK3255144.1"/>
    </source>
</evidence>
<protein>
    <recommendedName>
        <fullName evidence="4">SGNH hydrolase-type esterase domain-containing protein</fullName>
    </recommendedName>
</protein>
<proteinExistence type="predicted"/>
<accession>A0AAE0F8Q6</accession>
<evidence type="ECO:0000256" key="1">
    <source>
        <dbReference type="SAM" id="SignalP"/>
    </source>
</evidence>
<feature type="chain" id="PRO_5042130167" description="SGNH hydrolase-type esterase domain-containing protein" evidence="1">
    <location>
        <begin position="20"/>
        <end position="534"/>
    </location>
</feature>